<evidence type="ECO:0000256" key="7">
    <source>
        <dbReference type="ARBA" id="ARBA00023136"/>
    </source>
</evidence>
<dbReference type="InterPro" id="IPR036942">
    <property type="entry name" value="Beta-barrel_TonB_sf"/>
</dbReference>
<evidence type="ECO:0000256" key="11">
    <source>
        <dbReference type="RuleBase" id="RU003357"/>
    </source>
</evidence>
<evidence type="ECO:0000256" key="12">
    <source>
        <dbReference type="SAM" id="SignalP"/>
    </source>
</evidence>
<comment type="subcellular location">
    <subcellularLocation>
        <location evidence="1 10">Cell outer membrane</location>
        <topology evidence="1 10">Multi-pass membrane protein</topology>
    </subcellularLocation>
</comment>
<keyword evidence="7 10" id="KW-0472">Membrane</keyword>
<dbReference type="InterPro" id="IPR010105">
    <property type="entry name" value="TonB_sidphr_rcpt"/>
</dbReference>
<keyword evidence="4 10" id="KW-1134">Transmembrane beta strand</keyword>
<evidence type="ECO:0000256" key="5">
    <source>
        <dbReference type="ARBA" id="ARBA00022692"/>
    </source>
</evidence>
<dbReference type="SUPFAM" id="SSF56935">
    <property type="entry name" value="Porins"/>
    <property type="match status" value="1"/>
</dbReference>
<dbReference type="InterPro" id="IPR039426">
    <property type="entry name" value="TonB-dep_rcpt-like"/>
</dbReference>
<accession>A0ABY6AXF8</accession>
<dbReference type="PANTHER" id="PTHR32552:SF82">
    <property type="entry name" value="FCUA PROTEIN"/>
    <property type="match status" value="1"/>
</dbReference>
<keyword evidence="6 11" id="KW-0798">TonB box</keyword>
<protein>
    <submittedName>
        <fullName evidence="15">TonB-dependent siderophore receptor</fullName>
    </submittedName>
</protein>
<dbReference type="InterPro" id="IPR037066">
    <property type="entry name" value="Plug_dom_sf"/>
</dbReference>
<evidence type="ECO:0000256" key="1">
    <source>
        <dbReference type="ARBA" id="ARBA00004571"/>
    </source>
</evidence>
<evidence type="ECO:0000313" key="16">
    <source>
        <dbReference type="Proteomes" id="UP001064933"/>
    </source>
</evidence>
<feature type="domain" description="TonB-dependent receptor-like beta-barrel" evidence="13">
    <location>
        <begin position="243"/>
        <end position="666"/>
    </location>
</feature>
<name>A0ABY6AXF8_9BURK</name>
<feature type="chain" id="PRO_5047509037" evidence="12">
    <location>
        <begin position="19"/>
        <end position="699"/>
    </location>
</feature>
<organism evidence="15 16">
    <name type="scientific">Roseateles amylovorans</name>
    <dbReference type="NCBI Taxonomy" id="2978473"/>
    <lineage>
        <taxon>Bacteria</taxon>
        <taxon>Pseudomonadati</taxon>
        <taxon>Pseudomonadota</taxon>
        <taxon>Betaproteobacteria</taxon>
        <taxon>Burkholderiales</taxon>
        <taxon>Sphaerotilaceae</taxon>
        <taxon>Roseateles</taxon>
    </lineage>
</organism>
<feature type="domain" description="TonB-dependent receptor plug" evidence="14">
    <location>
        <begin position="57"/>
        <end position="157"/>
    </location>
</feature>
<dbReference type="NCBIfam" id="TIGR01783">
    <property type="entry name" value="TonB-siderophor"/>
    <property type="match status" value="1"/>
</dbReference>
<keyword evidence="8 15" id="KW-0675">Receptor</keyword>
<dbReference type="InterPro" id="IPR012910">
    <property type="entry name" value="Plug_dom"/>
</dbReference>
<sequence>MMPPITLTLILAALPAFAQAQTAEPSANLLPVVRISGTSDSASASGLALGTTAAPLNTPFSISRVPADLLRDQAVTSLQDALRNVPGAQADSGFNGSHTQFFLLRGAVSDNGTGSNRVFRDGVRLSNYPYTPAFVESVDVLRGPGAALGVRSEPGGTVNLTTRQPQLKNFGSVLIGAGTANAREFSVDLNRVLSSENELAARLTATRSQSSEWRHVPDRLDGVKLGLAKSDGARYHLRASVEATNQTYQPDYGLPALNGRPVAVPRDRQFGEPFGDSTTRNRIVDLHGDVALDARTRLTAKLTHLEADSTSIKNLLNGSPLANQPAGTWARVSAWEPGTTRRIDSATTSLTRDQTLAGLRHQFYVGLDYYEEFLDQPALSVPASTSPNINVFNPVYGLVTAPANPGSLARSLTTQNLYAFGASLQDQVDLGDWSVVAGVRLDRQHFRYGAATVMPVEESRWSPKIAVLRRLGASDSVYAHLSTGTAPNQVASSTNQSLPSRRSEQAELGWKSQWQDGRLSSDVAVYRLAQNHMISSDTSTPSNFDFNLAGDARSQGVEASLSGRLSGRLNTSLTYAYTEATYGDNAVYGGKRVPNVARHAVNVWGQYDWGQGWKTAANVAVQSRRFADEANTTVLPGYARVDLIQSWTASLEGAQSLALQLALRNLFDKAYDVSSHLHVSRWITPGQGRNVSVTATYQF</sequence>
<proteinExistence type="inferred from homology"/>
<dbReference type="Pfam" id="PF07715">
    <property type="entry name" value="Plug"/>
    <property type="match status" value="1"/>
</dbReference>
<feature type="signal peptide" evidence="12">
    <location>
        <begin position="1"/>
        <end position="18"/>
    </location>
</feature>
<keyword evidence="12" id="KW-0732">Signal</keyword>
<evidence type="ECO:0000313" key="15">
    <source>
        <dbReference type="EMBL" id="UXH77572.1"/>
    </source>
</evidence>
<comment type="similarity">
    <text evidence="2 10 11">Belongs to the TonB-dependent receptor family.</text>
</comment>
<keyword evidence="3 10" id="KW-0813">Transport</keyword>
<dbReference type="Proteomes" id="UP001064933">
    <property type="component" value="Chromosome"/>
</dbReference>
<dbReference type="RefSeq" id="WP_261757323.1">
    <property type="nucleotide sequence ID" value="NZ_CP104562.2"/>
</dbReference>
<dbReference type="Gene3D" id="2.170.130.10">
    <property type="entry name" value="TonB-dependent receptor, plug domain"/>
    <property type="match status" value="1"/>
</dbReference>
<keyword evidence="5 10" id="KW-0812">Transmembrane</keyword>
<dbReference type="Gene3D" id="2.40.170.20">
    <property type="entry name" value="TonB-dependent receptor, beta-barrel domain"/>
    <property type="match status" value="1"/>
</dbReference>
<evidence type="ECO:0000256" key="3">
    <source>
        <dbReference type="ARBA" id="ARBA00022448"/>
    </source>
</evidence>
<keyword evidence="9 10" id="KW-0998">Cell outer membrane</keyword>
<evidence type="ECO:0000259" key="14">
    <source>
        <dbReference type="Pfam" id="PF07715"/>
    </source>
</evidence>
<dbReference type="InterPro" id="IPR000531">
    <property type="entry name" value="Beta-barrel_TonB"/>
</dbReference>
<dbReference type="PANTHER" id="PTHR32552">
    <property type="entry name" value="FERRICHROME IRON RECEPTOR-RELATED"/>
    <property type="match status" value="1"/>
</dbReference>
<evidence type="ECO:0000256" key="6">
    <source>
        <dbReference type="ARBA" id="ARBA00023077"/>
    </source>
</evidence>
<evidence type="ECO:0000256" key="4">
    <source>
        <dbReference type="ARBA" id="ARBA00022452"/>
    </source>
</evidence>
<evidence type="ECO:0000256" key="9">
    <source>
        <dbReference type="ARBA" id="ARBA00023237"/>
    </source>
</evidence>
<reference evidence="15" key="1">
    <citation type="submission" date="2022-10" db="EMBL/GenBank/DDBJ databases">
        <title>Characterization and whole genome sequencing of a new Roseateles species, isolated from fresh water.</title>
        <authorList>
            <person name="Guliayeva D.Y."/>
            <person name="Akhremchuk A.E."/>
            <person name="Sikolenko M.A."/>
            <person name="Valentovich L.N."/>
            <person name="Sidarenka A.V."/>
        </authorList>
    </citation>
    <scope>NUCLEOTIDE SEQUENCE</scope>
    <source>
        <strain evidence="15">BIM B-1768</strain>
    </source>
</reference>
<dbReference type="PROSITE" id="PS52016">
    <property type="entry name" value="TONB_DEPENDENT_REC_3"/>
    <property type="match status" value="1"/>
</dbReference>
<gene>
    <name evidence="15" type="ORF">N4261_21675</name>
</gene>
<evidence type="ECO:0000256" key="8">
    <source>
        <dbReference type="ARBA" id="ARBA00023170"/>
    </source>
</evidence>
<dbReference type="EMBL" id="CP104562">
    <property type="protein sequence ID" value="UXH77572.1"/>
    <property type="molecule type" value="Genomic_DNA"/>
</dbReference>
<dbReference type="Pfam" id="PF00593">
    <property type="entry name" value="TonB_dep_Rec_b-barrel"/>
    <property type="match status" value="1"/>
</dbReference>
<evidence type="ECO:0000256" key="10">
    <source>
        <dbReference type="PROSITE-ProRule" id="PRU01360"/>
    </source>
</evidence>
<evidence type="ECO:0000259" key="13">
    <source>
        <dbReference type="Pfam" id="PF00593"/>
    </source>
</evidence>
<dbReference type="CDD" id="cd01347">
    <property type="entry name" value="ligand_gated_channel"/>
    <property type="match status" value="1"/>
</dbReference>
<evidence type="ECO:0000256" key="2">
    <source>
        <dbReference type="ARBA" id="ARBA00009810"/>
    </source>
</evidence>
<keyword evidence="16" id="KW-1185">Reference proteome</keyword>